<dbReference type="Gene3D" id="3.40.350.10">
    <property type="entry name" value="Creatinase/prolidase N-terminal domain"/>
    <property type="match status" value="1"/>
</dbReference>
<evidence type="ECO:0000313" key="4">
    <source>
        <dbReference type="Proteomes" id="UP000032250"/>
    </source>
</evidence>
<accession>A0A0D1C2L6</accession>
<dbReference type="Proteomes" id="UP000032250">
    <property type="component" value="Unassembled WGS sequence"/>
</dbReference>
<dbReference type="EMBL" id="JXSU01000006">
    <property type="protein sequence ID" value="KIS25331.1"/>
    <property type="molecule type" value="Genomic_DNA"/>
</dbReference>
<evidence type="ECO:0000259" key="1">
    <source>
        <dbReference type="Pfam" id="PF00557"/>
    </source>
</evidence>
<dbReference type="CDD" id="cd01092">
    <property type="entry name" value="APP-like"/>
    <property type="match status" value="1"/>
</dbReference>
<dbReference type="Gene3D" id="3.90.230.10">
    <property type="entry name" value="Creatinase/methionine aminopeptidase superfamily"/>
    <property type="match status" value="1"/>
</dbReference>
<proteinExistence type="predicted"/>
<dbReference type="HOGENOM" id="CLU_017266_4_1_9"/>
<dbReference type="PANTHER" id="PTHR46112:SF3">
    <property type="entry name" value="AMINOPEPTIDASE YPDF"/>
    <property type="match status" value="1"/>
</dbReference>
<dbReference type="InterPro" id="IPR000994">
    <property type="entry name" value="Pept_M24"/>
</dbReference>
<dbReference type="InterPro" id="IPR036005">
    <property type="entry name" value="Creatinase/aminopeptidase-like"/>
</dbReference>
<dbReference type="InterPro" id="IPR000587">
    <property type="entry name" value="Creatinase_N"/>
</dbReference>
<dbReference type="SUPFAM" id="SSF55920">
    <property type="entry name" value="Creatinase/aminopeptidase"/>
    <property type="match status" value="1"/>
</dbReference>
<gene>
    <name evidence="3" type="ORF">N495_01760</name>
</gene>
<dbReference type="Pfam" id="PF01321">
    <property type="entry name" value="Creatinase_N"/>
    <property type="match status" value="1"/>
</dbReference>
<dbReference type="SUPFAM" id="SSF53092">
    <property type="entry name" value="Creatinase/prolidase N-terminal domain"/>
    <property type="match status" value="1"/>
</dbReference>
<dbReference type="AlphaFoldDB" id="A0A0D1C2L6"/>
<feature type="domain" description="Peptidase M24" evidence="1">
    <location>
        <begin position="138"/>
        <end position="343"/>
    </location>
</feature>
<name>A0A0D1C2L6_CLOBO</name>
<reference evidence="3 4" key="1">
    <citation type="submission" date="2014-06" db="EMBL/GenBank/DDBJ databases">
        <title>Genome characterization of distinct group I Clostridium botulinum lineages.</title>
        <authorList>
            <person name="Giordani F."/>
            <person name="Anselmo A."/>
            <person name="Fillo S."/>
            <person name="Palozzi A.M."/>
            <person name="Fortunato A."/>
            <person name="Gentile B."/>
            <person name="Ciammaruconi A."/>
            <person name="Anniballi F."/>
            <person name="De Medici D."/>
            <person name="Lista F."/>
        </authorList>
    </citation>
    <scope>NUCLEOTIDE SEQUENCE [LARGE SCALE GENOMIC DNA]</scope>
    <source>
        <strain evidence="3 4">B2 450</strain>
    </source>
</reference>
<protein>
    <submittedName>
        <fullName evidence="3">Proline dipeptidase</fullName>
    </submittedName>
</protein>
<organism evidence="3 4">
    <name type="scientific">Clostridium botulinum B2 450</name>
    <dbReference type="NCBI Taxonomy" id="1379739"/>
    <lineage>
        <taxon>Bacteria</taxon>
        <taxon>Bacillati</taxon>
        <taxon>Bacillota</taxon>
        <taxon>Clostridia</taxon>
        <taxon>Eubacteriales</taxon>
        <taxon>Clostridiaceae</taxon>
        <taxon>Clostridium</taxon>
    </lineage>
</organism>
<dbReference type="PANTHER" id="PTHR46112">
    <property type="entry name" value="AMINOPEPTIDASE"/>
    <property type="match status" value="1"/>
</dbReference>
<dbReference type="Pfam" id="PF00557">
    <property type="entry name" value="Peptidase_M24"/>
    <property type="match status" value="1"/>
</dbReference>
<dbReference type="InterPro" id="IPR050659">
    <property type="entry name" value="Peptidase_M24B"/>
</dbReference>
<sequence>MNQERLNKVLEGMKEREIPQMLISDAPAIFYLTGKWIHTGERLIALYLNENGNHKLFINELFPVTEDLGVEKVWFNDNQDGVEIISKYVEKDKVMGVDKNWPARFLLRLMELEGGSKFVNGSIIIDRARMFKDEKEKELMRASSKANDAAMEKLYSLFKENQDLSEKEVGERLAKIYSDLGAERFSFDPIVGYGANAADPHHENDGSKLKEGDCIVLDIGCVKDSYCSDMTRVFFYKSVPEHSKEVYDTVVAANMAGIAAVKPGVRFCDIDKASRDVIEKAGYGKYFTHRTGHSIGIEDHDLGDVSAVNTEEIKPGMIFSIEPGIYLPGEVGVRIEDLVLVTEDGCEVLNKYSKELTIIE</sequence>
<dbReference type="InterPro" id="IPR029149">
    <property type="entry name" value="Creatin/AminoP/Spt16_N"/>
</dbReference>
<dbReference type="PATRIC" id="fig|1379739.3.peg.656"/>
<comment type="caution">
    <text evidence="3">The sequence shown here is derived from an EMBL/GenBank/DDBJ whole genome shotgun (WGS) entry which is preliminary data.</text>
</comment>
<dbReference type="RefSeq" id="WP_003487514.1">
    <property type="nucleotide sequence ID" value="NZ_JXSU01000006.1"/>
</dbReference>
<dbReference type="OrthoDB" id="9806388at2"/>
<evidence type="ECO:0000313" key="3">
    <source>
        <dbReference type="EMBL" id="KIS25331.1"/>
    </source>
</evidence>
<evidence type="ECO:0000259" key="2">
    <source>
        <dbReference type="Pfam" id="PF01321"/>
    </source>
</evidence>
<feature type="domain" description="Creatinase N-terminal" evidence="2">
    <location>
        <begin position="5"/>
        <end position="130"/>
    </location>
</feature>